<evidence type="ECO:0000259" key="5">
    <source>
        <dbReference type="Pfam" id="PF13649"/>
    </source>
</evidence>
<comment type="caution">
    <text evidence="6">The sequence shown here is derived from an EMBL/GenBank/DDBJ whole genome shotgun (WGS) entry which is preliminary data.</text>
</comment>
<protein>
    <submittedName>
        <fullName evidence="6">Methyltransferase domain-containing protein</fullName>
    </submittedName>
</protein>
<dbReference type="GO" id="GO:0032259">
    <property type="term" value="P:methylation"/>
    <property type="evidence" value="ECO:0007669"/>
    <property type="project" value="UniProtKB-KW"/>
</dbReference>
<feature type="region of interest" description="Disordered" evidence="4">
    <location>
        <begin position="1"/>
        <end position="24"/>
    </location>
</feature>
<evidence type="ECO:0000256" key="2">
    <source>
        <dbReference type="ARBA" id="ARBA00022679"/>
    </source>
</evidence>
<dbReference type="InterPro" id="IPR041698">
    <property type="entry name" value="Methyltransf_25"/>
</dbReference>
<proteinExistence type="predicted"/>
<dbReference type="OrthoDB" id="7062303at2"/>
<gene>
    <name evidence="6" type="ORF">F7Q99_24540</name>
</gene>
<dbReference type="AlphaFoldDB" id="A0A6N7KXQ8"/>
<dbReference type="PANTHER" id="PTHR43464">
    <property type="entry name" value="METHYLTRANSFERASE"/>
    <property type="match status" value="1"/>
</dbReference>
<dbReference type="EMBL" id="WBOF01000001">
    <property type="protein sequence ID" value="MQS15349.1"/>
    <property type="molecule type" value="Genomic_DNA"/>
</dbReference>
<feature type="domain" description="Methyltransferase" evidence="5">
    <location>
        <begin position="59"/>
        <end position="146"/>
    </location>
</feature>
<dbReference type="InterPro" id="IPR029063">
    <property type="entry name" value="SAM-dependent_MTases_sf"/>
</dbReference>
<dbReference type="RefSeq" id="WP_153464830.1">
    <property type="nucleotide sequence ID" value="NZ_WBOF01000001.1"/>
</dbReference>
<dbReference type="GO" id="GO:0008168">
    <property type="term" value="F:methyltransferase activity"/>
    <property type="evidence" value="ECO:0007669"/>
    <property type="project" value="UniProtKB-KW"/>
</dbReference>
<dbReference type="Gene3D" id="3.40.50.150">
    <property type="entry name" value="Vaccinia Virus protein VP39"/>
    <property type="match status" value="1"/>
</dbReference>
<reference evidence="6 7" key="1">
    <citation type="submission" date="2019-09" db="EMBL/GenBank/DDBJ databases">
        <title>Genome Sequences of Streptomyces kaniharaensis ATCC 21070.</title>
        <authorList>
            <person name="Zhu W."/>
            <person name="De Crecy-Lagard V."/>
            <person name="Richards N.G."/>
        </authorList>
    </citation>
    <scope>NUCLEOTIDE SEQUENCE [LARGE SCALE GENOMIC DNA]</scope>
    <source>
        <strain evidence="6 7">SF-557</strain>
    </source>
</reference>
<evidence type="ECO:0000313" key="7">
    <source>
        <dbReference type="Proteomes" id="UP000450000"/>
    </source>
</evidence>
<dbReference type="Pfam" id="PF13649">
    <property type="entry name" value="Methyltransf_25"/>
    <property type="match status" value="1"/>
</dbReference>
<dbReference type="PANTHER" id="PTHR43464:SF19">
    <property type="entry name" value="UBIQUINONE BIOSYNTHESIS O-METHYLTRANSFERASE, MITOCHONDRIAL"/>
    <property type="match status" value="1"/>
</dbReference>
<dbReference type="Gene3D" id="2.20.130.10">
    <property type="entry name" value="CAC2371-like domains"/>
    <property type="match status" value="1"/>
</dbReference>
<dbReference type="SUPFAM" id="SSF53335">
    <property type="entry name" value="S-adenosyl-L-methionine-dependent methyltransferases"/>
    <property type="match status" value="1"/>
</dbReference>
<evidence type="ECO:0000256" key="3">
    <source>
        <dbReference type="ARBA" id="ARBA00022691"/>
    </source>
</evidence>
<dbReference type="CDD" id="cd02440">
    <property type="entry name" value="AdoMet_MTases"/>
    <property type="match status" value="1"/>
</dbReference>
<keyword evidence="1 6" id="KW-0489">Methyltransferase</keyword>
<name>A0A6N7KXQ8_9ACTN</name>
<evidence type="ECO:0000256" key="1">
    <source>
        <dbReference type="ARBA" id="ARBA00022603"/>
    </source>
</evidence>
<accession>A0A6N7KXQ8</accession>
<sequence>MSDELPHTDRAGNDRRKGYDGTGAGAITPDGCAVEVWSRLPVGDAPDVIGSAVPAGASILELGCGVGRMTHPLVDRGFAVTAVDESAEMLARVREGVRTVRSPIERLDLGERFDVVMLASFLVHAGDAAVRQGLLETCRRHVADDGCVLVQREGEGSHVRVPRESRLAGTDGLVRVVSSTPNGDGSNTVHVEYEFPDGRWTQTFLSRPLGTEEFEGALAAAGLAVERYLTQDRTWVRARPVLQGLGGVLAPDTGAGK</sequence>
<evidence type="ECO:0000256" key="4">
    <source>
        <dbReference type="SAM" id="MobiDB-lite"/>
    </source>
</evidence>
<keyword evidence="7" id="KW-1185">Reference proteome</keyword>
<dbReference type="Proteomes" id="UP000450000">
    <property type="component" value="Unassembled WGS sequence"/>
</dbReference>
<organism evidence="6 7">
    <name type="scientific">Streptomyces kaniharaensis</name>
    <dbReference type="NCBI Taxonomy" id="212423"/>
    <lineage>
        <taxon>Bacteria</taxon>
        <taxon>Bacillati</taxon>
        <taxon>Actinomycetota</taxon>
        <taxon>Actinomycetes</taxon>
        <taxon>Kitasatosporales</taxon>
        <taxon>Streptomycetaceae</taxon>
        <taxon>Streptomyces</taxon>
    </lineage>
</organism>
<keyword evidence="2 6" id="KW-0808">Transferase</keyword>
<feature type="compositionally biased region" description="Basic and acidic residues" evidence="4">
    <location>
        <begin position="1"/>
        <end position="19"/>
    </location>
</feature>
<keyword evidence="3" id="KW-0949">S-adenosyl-L-methionine</keyword>
<evidence type="ECO:0000313" key="6">
    <source>
        <dbReference type="EMBL" id="MQS15349.1"/>
    </source>
</evidence>